<evidence type="ECO:0000256" key="1">
    <source>
        <dbReference type="SAM" id="MobiDB-lite"/>
    </source>
</evidence>
<feature type="region of interest" description="Disordered" evidence="1">
    <location>
        <begin position="39"/>
        <end position="127"/>
    </location>
</feature>
<evidence type="ECO:0000313" key="3">
    <source>
        <dbReference type="Proteomes" id="UP001341840"/>
    </source>
</evidence>
<proteinExistence type="predicted"/>
<comment type="caution">
    <text evidence="2">The sequence shown here is derived from an EMBL/GenBank/DDBJ whole genome shotgun (WGS) entry which is preliminary data.</text>
</comment>
<evidence type="ECO:0000313" key="2">
    <source>
        <dbReference type="EMBL" id="MED6170185.1"/>
    </source>
</evidence>
<dbReference type="EMBL" id="JASCZI010151147">
    <property type="protein sequence ID" value="MED6170185.1"/>
    <property type="molecule type" value="Genomic_DNA"/>
</dbReference>
<dbReference type="Proteomes" id="UP001341840">
    <property type="component" value="Unassembled WGS sequence"/>
</dbReference>
<accession>A0ABU6VBU5</accession>
<protein>
    <submittedName>
        <fullName evidence="2">Uncharacterized protein</fullName>
    </submittedName>
</protein>
<name>A0ABU6VBU5_9FABA</name>
<feature type="compositionally biased region" description="Polar residues" evidence="1">
    <location>
        <begin position="99"/>
        <end position="109"/>
    </location>
</feature>
<organism evidence="2 3">
    <name type="scientific">Stylosanthes scabra</name>
    <dbReference type="NCBI Taxonomy" id="79078"/>
    <lineage>
        <taxon>Eukaryota</taxon>
        <taxon>Viridiplantae</taxon>
        <taxon>Streptophyta</taxon>
        <taxon>Embryophyta</taxon>
        <taxon>Tracheophyta</taxon>
        <taxon>Spermatophyta</taxon>
        <taxon>Magnoliopsida</taxon>
        <taxon>eudicotyledons</taxon>
        <taxon>Gunneridae</taxon>
        <taxon>Pentapetalae</taxon>
        <taxon>rosids</taxon>
        <taxon>fabids</taxon>
        <taxon>Fabales</taxon>
        <taxon>Fabaceae</taxon>
        <taxon>Papilionoideae</taxon>
        <taxon>50 kb inversion clade</taxon>
        <taxon>dalbergioids sensu lato</taxon>
        <taxon>Dalbergieae</taxon>
        <taxon>Pterocarpus clade</taxon>
        <taxon>Stylosanthes</taxon>
    </lineage>
</organism>
<gene>
    <name evidence="2" type="ORF">PIB30_028419</name>
</gene>
<keyword evidence="3" id="KW-1185">Reference proteome</keyword>
<feature type="compositionally biased region" description="Low complexity" evidence="1">
    <location>
        <begin position="46"/>
        <end position="55"/>
    </location>
</feature>
<reference evidence="2 3" key="1">
    <citation type="journal article" date="2023" name="Plants (Basel)">
        <title>Bridging the Gap: Combining Genomics and Transcriptomics Approaches to Understand Stylosanthes scabra, an Orphan Legume from the Brazilian Caatinga.</title>
        <authorList>
            <person name="Ferreira-Neto J.R.C."/>
            <person name="da Silva M.D."/>
            <person name="Binneck E."/>
            <person name="de Melo N.F."/>
            <person name="da Silva R.H."/>
            <person name="de Melo A.L.T.M."/>
            <person name="Pandolfi V."/>
            <person name="Bustamante F.O."/>
            <person name="Brasileiro-Vidal A.C."/>
            <person name="Benko-Iseppon A.M."/>
        </authorList>
    </citation>
    <scope>NUCLEOTIDE SEQUENCE [LARGE SCALE GENOMIC DNA]</scope>
    <source>
        <tissue evidence="2">Leaves</tissue>
    </source>
</reference>
<sequence>MSRFRNTSGKELMTNAAYSAWLKGAEHYLQCGRALTLPPDIRALHPRPSSASRASDPGTRTDDDMQPLTSQHTPWLASLGSGWAQSESDDLGAPGCARTRTSMQAQWATTYRRPPDARRNPSRFTGSKGTTCSLPNCLFTRST</sequence>